<dbReference type="GO" id="GO:0030488">
    <property type="term" value="P:tRNA methylation"/>
    <property type="evidence" value="ECO:0007669"/>
    <property type="project" value="TreeGrafter"/>
</dbReference>
<keyword evidence="3" id="KW-0285">Flavoprotein</keyword>
<organism evidence="6">
    <name type="scientific">marine sediment metagenome</name>
    <dbReference type="NCBI Taxonomy" id="412755"/>
    <lineage>
        <taxon>unclassified sequences</taxon>
        <taxon>metagenomes</taxon>
        <taxon>ecological metagenomes</taxon>
    </lineage>
</organism>
<dbReference type="AlphaFoldDB" id="X1MIB3"/>
<sequence>PPILVRRDQGYVGVMIDDLVTRELTEPYRLLTSRAEYRLLLRQDNADLRLTPLGHEVGLVARERYEAVEEKRQAITGELDRLKKNYINQSGHSVSALGFLRRPDASYQTLVSLGFGSPGLKIDAAEQVEIEAKYAGYIEKQRVEVTRMARLEARHIPKGFDYDGITGLRYEARQKLKRHQPATLGQTSRIDGVTPADVAILMVHLERGWK</sequence>
<name>X1MIB3_9ZZZZ</name>
<comment type="similarity">
    <text evidence="2">Belongs to the MnmG family.</text>
</comment>
<comment type="cofactor">
    <cofactor evidence="1">
        <name>FAD</name>
        <dbReference type="ChEBI" id="CHEBI:57692"/>
    </cofactor>
</comment>
<accession>X1MIB3</accession>
<dbReference type="InterPro" id="IPR044920">
    <property type="entry name" value="MnmG_C_subdom_sf"/>
</dbReference>
<evidence type="ECO:0000256" key="3">
    <source>
        <dbReference type="ARBA" id="ARBA00022630"/>
    </source>
</evidence>
<keyword evidence="4" id="KW-0274">FAD</keyword>
<dbReference type="Gene3D" id="3.50.50.60">
    <property type="entry name" value="FAD/NAD(P)-binding domain"/>
    <property type="match status" value="1"/>
</dbReference>
<proteinExistence type="inferred from homology"/>
<evidence type="ECO:0000259" key="5">
    <source>
        <dbReference type="SMART" id="SM01228"/>
    </source>
</evidence>
<protein>
    <recommendedName>
        <fullName evidence="5">tRNA uridine 5-carboxymethylaminomethyl modification enzyme C-terminal subdomain domain-containing protein</fullName>
    </recommendedName>
</protein>
<dbReference type="Gene3D" id="1.10.10.1800">
    <property type="entry name" value="tRNA uridine 5-carboxymethylaminomethyl modification enzyme MnmG/GidA"/>
    <property type="match status" value="1"/>
</dbReference>
<feature type="non-terminal residue" evidence="6">
    <location>
        <position position="1"/>
    </location>
</feature>
<evidence type="ECO:0000256" key="4">
    <source>
        <dbReference type="ARBA" id="ARBA00022827"/>
    </source>
</evidence>
<dbReference type="PANTHER" id="PTHR11806">
    <property type="entry name" value="GLUCOSE INHIBITED DIVISION PROTEIN A"/>
    <property type="match status" value="1"/>
</dbReference>
<feature type="domain" description="tRNA uridine 5-carboxymethylaminomethyl modification enzyme C-terminal subdomain" evidence="5">
    <location>
        <begin position="132"/>
        <end position="203"/>
    </location>
</feature>
<dbReference type="InterPro" id="IPR047001">
    <property type="entry name" value="MnmG_C_subdom"/>
</dbReference>
<dbReference type="Pfam" id="PF13932">
    <property type="entry name" value="SAM_GIDA_C"/>
    <property type="match status" value="1"/>
</dbReference>
<dbReference type="GO" id="GO:0005829">
    <property type="term" value="C:cytosol"/>
    <property type="evidence" value="ECO:0007669"/>
    <property type="project" value="TreeGrafter"/>
</dbReference>
<gene>
    <name evidence="6" type="ORF">S06H3_14897</name>
</gene>
<evidence type="ECO:0000256" key="1">
    <source>
        <dbReference type="ARBA" id="ARBA00001974"/>
    </source>
</evidence>
<dbReference type="Gene3D" id="1.10.150.570">
    <property type="entry name" value="GidA associated domain, C-terminal subdomain"/>
    <property type="match status" value="1"/>
</dbReference>
<dbReference type="InterPro" id="IPR036188">
    <property type="entry name" value="FAD/NAD-bd_sf"/>
</dbReference>
<evidence type="ECO:0000313" key="6">
    <source>
        <dbReference type="EMBL" id="GAI06099.1"/>
    </source>
</evidence>
<dbReference type="InterPro" id="IPR026904">
    <property type="entry name" value="MnmG_C"/>
</dbReference>
<reference evidence="6" key="1">
    <citation type="journal article" date="2014" name="Front. Microbiol.">
        <title>High frequency of phylogenetically diverse reductive dehalogenase-homologous genes in deep subseafloor sedimentary metagenomes.</title>
        <authorList>
            <person name="Kawai M."/>
            <person name="Futagami T."/>
            <person name="Toyoda A."/>
            <person name="Takaki Y."/>
            <person name="Nishi S."/>
            <person name="Hori S."/>
            <person name="Arai W."/>
            <person name="Tsubouchi T."/>
            <person name="Morono Y."/>
            <person name="Uchiyama I."/>
            <person name="Ito T."/>
            <person name="Fujiyama A."/>
            <person name="Inagaki F."/>
            <person name="Takami H."/>
        </authorList>
    </citation>
    <scope>NUCLEOTIDE SEQUENCE</scope>
    <source>
        <strain evidence="6">Expedition CK06-06</strain>
    </source>
</reference>
<dbReference type="EMBL" id="BARV01007304">
    <property type="protein sequence ID" value="GAI06099.1"/>
    <property type="molecule type" value="Genomic_DNA"/>
</dbReference>
<dbReference type="Pfam" id="PF21680">
    <property type="entry name" value="GIDA_C_1st"/>
    <property type="match status" value="1"/>
</dbReference>
<comment type="caution">
    <text evidence="6">The sequence shown here is derived from an EMBL/GenBank/DDBJ whole genome shotgun (WGS) entry which is preliminary data.</text>
</comment>
<dbReference type="FunFam" id="1.10.150.570:FF:000001">
    <property type="entry name" value="tRNA uridine 5-carboxymethylaminomethyl modification enzyme MnmG"/>
    <property type="match status" value="1"/>
</dbReference>
<dbReference type="InterPro" id="IPR002218">
    <property type="entry name" value="MnmG-rel"/>
</dbReference>
<dbReference type="PANTHER" id="PTHR11806:SF0">
    <property type="entry name" value="PROTEIN MTO1 HOMOLOG, MITOCHONDRIAL"/>
    <property type="match status" value="1"/>
</dbReference>
<dbReference type="GO" id="GO:0050660">
    <property type="term" value="F:flavin adenine dinucleotide binding"/>
    <property type="evidence" value="ECO:0007669"/>
    <property type="project" value="InterPro"/>
</dbReference>
<dbReference type="SMART" id="SM01228">
    <property type="entry name" value="GIDA_assoc_3"/>
    <property type="match status" value="1"/>
</dbReference>
<dbReference type="InterPro" id="IPR049312">
    <property type="entry name" value="GIDA_C_N"/>
</dbReference>
<evidence type="ECO:0000256" key="2">
    <source>
        <dbReference type="ARBA" id="ARBA00007653"/>
    </source>
</evidence>
<dbReference type="GO" id="GO:0002098">
    <property type="term" value="P:tRNA wobble uridine modification"/>
    <property type="evidence" value="ECO:0007669"/>
    <property type="project" value="TreeGrafter"/>
</dbReference>